<comment type="caution">
    <text evidence="5">The sequence shown here is derived from an EMBL/GenBank/DDBJ whole genome shotgun (WGS) entry which is preliminary data.</text>
</comment>
<dbReference type="SUPFAM" id="SSF46785">
    <property type="entry name" value="Winged helix' DNA-binding domain"/>
    <property type="match status" value="1"/>
</dbReference>
<dbReference type="EMBL" id="JAVREM010000001">
    <property type="protein sequence ID" value="MDT0316962.1"/>
    <property type="molecule type" value="Genomic_DNA"/>
</dbReference>
<protein>
    <submittedName>
        <fullName evidence="5">GntR family transcriptional regulator</fullName>
    </submittedName>
</protein>
<reference evidence="6" key="1">
    <citation type="submission" date="2023-07" db="EMBL/GenBank/DDBJ databases">
        <title>30 novel species of actinomycetes from the DSMZ collection.</title>
        <authorList>
            <person name="Nouioui I."/>
        </authorList>
    </citation>
    <scope>NUCLEOTIDE SEQUENCE [LARGE SCALE GENOMIC DNA]</scope>
    <source>
        <strain evidence="6">DSM 44918</strain>
    </source>
</reference>
<evidence type="ECO:0000256" key="1">
    <source>
        <dbReference type="ARBA" id="ARBA00023015"/>
    </source>
</evidence>
<dbReference type="Pfam" id="PF00392">
    <property type="entry name" value="GntR"/>
    <property type="match status" value="1"/>
</dbReference>
<keyword evidence="3" id="KW-0804">Transcription</keyword>
<name>A0ABU2LI67_9ACTN</name>
<dbReference type="InterPro" id="IPR036388">
    <property type="entry name" value="WH-like_DNA-bd_sf"/>
</dbReference>
<evidence type="ECO:0000313" key="5">
    <source>
        <dbReference type="EMBL" id="MDT0316962.1"/>
    </source>
</evidence>
<dbReference type="SMART" id="SM00895">
    <property type="entry name" value="FCD"/>
    <property type="match status" value="1"/>
</dbReference>
<organism evidence="5 6">
    <name type="scientific">Streptomyces millisiae</name>
    <dbReference type="NCBI Taxonomy" id="3075542"/>
    <lineage>
        <taxon>Bacteria</taxon>
        <taxon>Bacillati</taxon>
        <taxon>Actinomycetota</taxon>
        <taxon>Actinomycetes</taxon>
        <taxon>Kitasatosporales</taxon>
        <taxon>Streptomycetaceae</taxon>
        <taxon>Streptomyces</taxon>
    </lineage>
</organism>
<keyword evidence="2" id="KW-0238">DNA-binding</keyword>
<sequence>MSDHAERFVLKPASLTDALFDSLRKRIVNGQIAPGEKLTEARVATEYSVARPTAKACLERLIARGLLRRSAHKSAVVPELTAKEILDLFLGREAVESFAVTTLAARGAPVPPDAVESQRLIERAVRDLDFPAQVESDILFHSALVAATGSTYLAKMHDLIMGEVQLTMGQAQAHKATHPSNIEREHAAILAGIESGDPEAAHEALLFHLHAARDRLVANLAVSK</sequence>
<dbReference type="PANTHER" id="PTHR43537">
    <property type="entry name" value="TRANSCRIPTIONAL REGULATOR, GNTR FAMILY"/>
    <property type="match status" value="1"/>
</dbReference>
<evidence type="ECO:0000259" key="4">
    <source>
        <dbReference type="PROSITE" id="PS50949"/>
    </source>
</evidence>
<dbReference type="RefSeq" id="WP_311594688.1">
    <property type="nucleotide sequence ID" value="NZ_JAVREM010000001.1"/>
</dbReference>
<dbReference type="Pfam" id="PF07729">
    <property type="entry name" value="FCD"/>
    <property type="match status" value="1"/>
</dbReference>
<keyword evidence="1" id="KW-0805">Transcription regulation</keyword>
<evidence type="ECO:0000256" key="3">
    <source>
        <dbReference type="ARBA" id="ARBA00023163"/>
    </source>
</evidence>
<dbReference type="InterPro" id="IPR008920">
    <property type="entry name" value="TF_FadR/GntR_C"/>
</dbReference>
<evidence type="ECO:0000313" key="6">
    <source>
        <dbReference type="Proteomes" id="UP001183420"/>
    </source>
</evidence>
<dbReference type="Proteomes" id="UP001183420">
    <property type="component" value="Unassembled WGS sequence"/>
</dbReference>
<dbReference type="PANTHER" id="PTHR43537:SF24">
    <property type="entry name" value="GLUCONATE OPERON TRANSCRIPTIONAL REPRESSOR"/>
    <property type="match status" value="1"/>
</dbReference>
<proteinExistence type="predicted"/>
<dbReference type="Gene3D" id="1.20.120.530">
    <property type="entry name" value="GntR ligand-binding domain-like"/>
    <property type="match status" value="1"/>
</dbReference>
<dbReference type="SUPFAM" id="SSF48008">
    <property type="entry name" value="GntR ligand-binding domain-like"/>
    <property type="match status" value="1"/>
</dbReference>
<accession>A0ABU2LI67</accession>
<dbReference type="InterPro" id="IPR011711">
    <property type="entry name" value="GntR_C"/>
</dbReference>
<keyword evidence="6" id="KW-1185">Reference proteome</keyword>
<feature type="domain" description="HTH gntR-type" evidence="4">
    <location>
        <begin position="13"/>
        <end position="80"/>
    </location>
</feature>
<dbReference type="Gene3D" id="1.10.10.10">
    <property type="entry name" value="Winged helix-like DNA-binding domain superfamily/Winged helix DNA-binding domain"/>
    <property type="match status" value="1"/>
</dbReference>
<gene>
    <name evidence="5" type="ORF">RNC47_01270</name>
</gene>
<evidence type="ECO:0000256" key="2">
    <source>
        <dbReference type="ARBA" id="ARBA00023125"/>
    </source>
</evidence>
<dbReference type="PROSITE" id="PS50949">
    <property type="entry name" value="HTH_GNTR"/>
    <property type="match status" value="1"/>
</dbReference>
<dbReference type="SMART" id="SM00345">
    <property type="entry name" value="HTH_GNTR"/>
    <property type="match status" value="1"/>
</dbReference>
<dbReference type="InterPro" id="IPR000524">
    <property type="entry name" value="Tscrpt_reg_HTH_GntR"/>
</dbReference>
<dbReference type="InterPro" id="IPR036390">
    <property type="entry name" value="WH_DNA-bd_sf"/>
</dbReference>